<gene>
    <name evidence="1" type="ordered locus">Sinac_2206</name>
</gene>
<dbReference type="STRING" id="886293.Sinac_2206"/>
<protein>
    <submittedName>
        <fullName evidence="1">Uncharacterized protein</fullName>
    </submittedName>
</protein>
<dbReference type="Proteomes" id="UP000010798">
    <property type="component" value="Chromosome"/>
</dbReference>
<dbReference type="AlphaFoldDB" id="L0DD00"/>
<accession>L0DD00</accession>
<dbReference type="HOGENOM" id="CLU_2540752_0_0_0"/>
<evidence type="ECO:0000313" key="2">
    <source>
        <dbReference type="Proteomes" id="UP000010798"/>
    </source>
</evidence>
<dbReference type="RefSeq" id="WP_015245682.1">
    <property type="nucleotide sequence ID" value="NC_019892.1"/>
</dbReference>
<organism evidence="1 2">
    <name type="scientific">Singulisphaera acidiphila (strain ATCC BAA-1392 / DSM 18658 / VKM B-2454 / MOB10)</name>
    <dbReference type="NCBI Taxonomy" id="886293"/>
    <lineage>
        <taxon>Bacteria</taxon>
        <taxon>Pseudomonadati</taxon>
        <taxon>Planctomycetota</taxon>
        <taxon>Planctomycetia</taxon>
        <taxon>Isosphaerales</taxon>
        <taxon>Isosphaeraceae</taxon>
        <taxon>Singulisphaera</taxon>
    </lineage>
</organism>
<dbReference type="EMBL" id="CP003364">
    <property type="protein sequence ID" value="AGA26526.1"/>
    <property type="molecule type" value="Genomic_DNA"/>
</dbReference>
<dbReference type="KEGG" id="saci:Sinac_2206"/>
<keyword evidence="2" id="KW-1185">Reference proteome</keyword>
<evidence type="ECO:0000313" key="1">
    <source>
        <dbReference type="EMBL" id="AGA26526.1"/>
    </source>
</evidence>
<name>L0DD00_SINAD</name>
<reference evidence="1 2" key="1">
    <citation type="submission" date="2012-02" db="EMBL/GenBank/DDBJ databases">
        <title>Complete sequence of chromosome of Singulisphaera acidiphila DSM 18658.</title>
        <authorList>
            <consortium name="US DOE Joint Genome Institute (JGI-PGF)"/>
            <person name="Lucas S."/>
            <person name="Copeland A."/>
            <person name="Lapidus A."/>
            <person name="Glavina del Rio T."/>
            <person name="Dalin E."/>
            <person name="Tice H."/>
            <person name="Bruce D."/>
            <person name="Goodwin L."/>
            <person name="Pitluck S."/>
            <person name="Peters L."/>
            <person name="Ovchinnikova G."/>
            <person name="Chertkov O."/>
            <person name="Kyrpides N."/>
            <person name="Mavromatis K."/>
            <person name="Ivanova N."/>
            <person name="Brettin T."/>
            <person name="Detter J.C."/>
            <person name="Han C."/>
            <person name="Larimer F."/>
            <person name="Land M."/>
            <person name="Hauser L."/>
            <person name="Markowitz V."/>
            <person name="Cheng J.-F."/>
            <person name="Hugenholtz P."/>
            <person name="Woyke T."/>
            <person name="Wu D."/>
            <person name="Tindall B."/>
            <person name="Pomrenke H."/>
            <person name="Brambilla E."/>
            <person name="Klenk H.-P."/>
            <person name="Eisen J.A."/>
        </authorList>
    </citation>
    <scope>NUCLEOTIDE SEQUENCE [LARGE SCALE GENOMIC DNA]</scope>
    <source>
        <strain evidence="2">ATCC BAA-1392 / DSM 18658 / VKM B-2454 / MOB10</strain>
    </source>
</reference>
<sequence>MSSKETQEWVSGVHAGKRLACTPRQLPKLAAKGLITVRRIPGCAPRYLLADVDRLASQATQLAQSLASQVNGGPTQEITHGDA</sequence>
<proteinExistence type="predicted"/>